<name>A0AAD6XYC6_9AGAR</name>
<accession>A0AAD6XYC6</accession>
<dbReference type="Proteomes" id="UP001222325">
    <property type="component" value="Unassembled WGS sequence"/>
</dbReference>
<reference evidence="2" key="1">
    <citation type="submission" date="2023-03" db="EMBL/GenBank/DDBJ databases">
        <title>Massive genome expansion in bonnet fungi (Mycena s.s.) driven by repeated elements and novel gene families across ecological guilds.</title>
        <authorList>
            <consortium name="Lawrence Berkeley National Laboratory"/>
            <person name="Harder C.B."/>
            <person name="Miyauchi S."/>
            <person name="Viragh M."/>
            <person name="Kuo A."/>
            <person name="Thoen E."/>
            <person name="Andreopoulos B."/>
            <person name="Lu D."/>
            <person name="Skrede I."/>
            <person name="Drula E."/>
            <person name="Henrissat B."/>
            <person name="Morin E."/>
            <person name="Kohler A."/>
            <person name="Barry K."/>
            <person name="LaButti K."/>
            <person name="Morin E."/>
            <person name="Salamov A."/>
            <person name="Lipzen A."/>
            <person name="Mereny Z."/>
            <person name="Hegedus B."/>
            <person name="Baldrian P."/>
            <person name="Stursova M."/>
            <person name="Weitz H."/>
            <person name="Taylor A."/>
            <person name="Grigoriev I.V."/>
            <person name="Nagy L.G."/>
            <person name="Martin F."/>
            <person name="Kauserud H."/>
        </authorList>
    </citation>
    <scope>NUCLEOTIDE SEQUENCE</scope>
    <source>
        <strain evidence="2">CBHHK173m</strain>
    </source>
</reference>
<organism evidence="2 3">
    <name type="scientific">Mycena belliarum</name>
    <dbReference type="NCBI Taxonomy" id="1033014"/>
    <lineage>
        <taxon>Eukaryota</taxon>
        <taxon>Fungi</taxon>
        <taxon>Dikarya</taxon>
        <taxon>Basidiomycota</taxon>
        <taxon>Agaricomycotina</taxon>
        <taxon>Agaricomycetes</taxon>
        <taxon>Agaricomycetidae</taxon>
        <taxon>Agaricales</taxon>
        <taxon>Marasmiineae</taxon>
        <taxon>Mycenaceae</taxon>
        <taxon>Mycena</taxon>
    </lineage>
</organism>
<dbReference type="EMBL" id="JARJCN010000004">
    <property type="protein sequence ID" value="KAJ7101377.1"/>
    <property type="molecule type" value="Genomic_DNA"/>
</dbReference>
<feature type="compositionally biased region" description="Basic and acidic residues" evidence="1">
    <location>
        <begin position="96"/>
        <end position="108"/>
    </location>
</feature>
<gene>
    <name evidence="2" type="ORF">B0H15DRAFT_410246</name>
</gene>
<evidence type="ECO:0000313" key="3">
    <source>
        <dbReference type="Proteomes" id="UP001222325"/>
    </source>
</evidence>
<evidence type="ECO:0000256" key="1">
    <source>
        <dbReference type="SAM" id="MobiDB-lite"/>
    </source>
</evidence>
<feature type="region of interest" description="Disordered" evidence="1">
    <location>
        <begin position="70"/>
        <end position="199"/>
    </location>
</feature>
<proteinExistence type="predicted"/>
<keyword evidence="3" id="KW-1185">Reference proteome</keyword>
<protein>
    <submittedName>
        <fullName evidence="2">Uncharacterized protein</fullName>
    </submittedName>
</protein>
<comment type="caution">
    <text evidence="2">The sequence shown here is derived from an EMBL/GenBank/DDBJ whole genome shotgun (WGS) entry which is preliminary data.</text>
</comment>
<evidence type="ECO:0000313" key="2">
    <source>
        <dbReference type="EMBL" id="KAJ7101377.1"/>
    </source>
</evidence>
<dbReference type="AlphaFoldDB" id="A0AAD6XYC6"/>
<feature type="compositionally biased region" description="Pro residues" evidence="1">
    <location>
        <begin position="173"/>
        <end position="189"/>
    </location>
</feature>
<sequence length="228" mass="24373">MHDPTRLVSLYDPALAQSLQPLARAIGQSGARGHCPSQTRRGVGVRGKLAQTQRQGRVLRGDWSRSYGACGTRAARPASPRALNQPTRRSRWSTHGCRDGRTHPRARTELLAPRTGQLRRGLCSGYHGVEPHGRGGVGGTRGTRTHGRAREPAPTIGIRGAARGRKEGGNPAEPRPPGPHPRSHNPPAPHARTGHCLASRSVCTDRGTGTGTRRWALSGVVCASRPEV</sequence>